<name>A0AAJ0C7F6_9PEZI</name>
<dbReference type="InterPro" id="IPR038253">
    <property type="entry name" value="SRP68_N_sf"/>
</dbReference>
<evidence type="ECO:0000256" key="4">
    <source>
        <dbReference type="ARBA" id="ARBA00010609"/>
    </source>
</evidence>
<dbReference type="AlphaFoldDB" id="A0AAJ0C7F6"/>
<dbReference type="EMBL" id="MU838998">
    <property type="protein sequence ID" value="KAK1771340.1"/>
    <property type="molecule type" value="Genomic_DNA"/>
</dbReference>
<dbReference type="GeneID" id="85314012"/>
<evidence type="ECO:0000259" key="13">
    <source>
        <dbReference type="Pfam" id="PF07731"/>
    </source>
</evidence>
<evidence type="ECO:0000256" key="3">
    <source>
        <dbReference type="ARBA" id="ARBA00009352"/>
    </source>
</evidence>
<dbReference type="GO" id="GO:0030942">
    <property type="term" value="F:endoplasmic reticulum signal peptide binding"/>
    <property type="evidence" value="ECO:0007669"/>
    <property type="project" value="InterPro"/>
</dbReference>
<dbReference type="Pfam" id="PF16969">
    <property type="entry name" value="SRP68"/>
    <property type="match status" value="1"/>
</dbReference>
<dbReference type="Gene3D" id="1.10.3450.40">
    <property type="entry name" value="Signal recognition particle, SRP68 subunit, RNA-binding domain"/>
    <property type="match status" value="1"/>
</dbReference>
<dbReference type="GO" id="GO:0008312">
    <property type="term" value="F:7S RNA binding"/>
    <property type="evidence" value="ECO:0007669"/>
    <property type="project" value="InterPro"/>
</dbReference>
<feature type="region of interest" description="Disordered" evidence="11">
    <location>
        <begin position="903"/>
        <end position="927"/>
    </location>
</feature>
<dbReference type="CDD" id="cd04205">
    <property type="entry name" value="CuRO_2_LCC_like"/>
    <property type="match status" value="1"/>
</dbReference>
<feature type="region of interest" description="Disordered" evidence="11">
    <location>
        <begin position="357"/>
        <end position="390"/>
    </location>
</feature>
<keyword evidence="9" id="KW-0687">Ribonucleoprotein</keyword>
<keyword evidence="5" id="KW-0963">Cytoplasm</keyword>
<dbReference type="InterPro" id="IPR011706">
    <property type="entry name" value="Cu-oxidase_C"/>
</dbReference>
<sequence length="1245" mass="136355">MDLTKYIVSSRETALLYGDYATYRTQLSGKLLNSRKKLNVATKSRGKFHVKPQITPEQVAEDQEYVRLQLLTAERAWANAMAMKAAHSADTKGISGKTRSHIVSRLDKGAKTAEKLVEALSQTAITGASETDVLEVRAYAALLKGTALFEKQSWDLCLRSYSTARIIYSALSTSAKGDIFKDLVTETIDPSIRYAAYQLEIPRTQPIPTIARKGFPHSDATLVESINKLNPSILKHGDQDPSQGTPTTLTWRSREVKIEDAAIAVAWAAVQTAKSRLVDKLASSAASPPRDQAGAYDDILIATQDAVDATKQAIDELRGEGVPQSDPRMQSLQITRTAVNYEMISWRIGRNRVLMGEKDGATTDSASPSRRKAAKDDSDPASRKEETPGRQIARLKEKVVLYDGTLQSLESIKELPGVAADQELSVQLDATVGYFSALKSLAIARSHSLAGNATNALALIKYAHDRCEESLPVLSAGKAASPSGARNILVTREDIGALGSLLVGELQRSRALVEISNFRKTANVSGSKGPSIPLVERLTEYPSDGIDLENIVVYPPKLEPVPVKPIFLDVAWNYINYPEKQIQPGQGGKDSGPELSAKGGEEAKPRKKGCTLAGLSRNSYPILAAMEDESVSLISPPKAKGKPVPQSTFMVLIAMFVVAVLALGLSLGLGFRMSWASSHSLSHALQDDSRHSMLSDMLVNSTELDLKTDFVVSDKPTIREFKFTVSQAYASPDGVQKPMILVNGQSPGPLIEANSGDTIRVYVLNQMENTSTSIHWHGIAQRNTPWMDGVTGVSQCAIPPGSNFTYEFQVIGQRGTFWYHAYTAVQYTDGLFGPIVIHDPGEMVPAYDDEKIIHLGDNYHASGEALLQSYLRPDSKRSPDDPGVEPLPDNFLINGRHTFNCSVRSSTRPAPSNPDNDDEAPACTGGQLYSTKVRPGHAVRLRLINHSSYMSFWFSIDNHTVTIVEMDGVEVEPIPSRGVYVNVGQRYSVIVRADQAVGSYHMRATLPQTCFVPYWLHTSTGLESIGYEARALLSYDDDPPPVVVVDVAGNTSNPHGAARNRLRGDVWEGCDDMPFDEPVPVRRRPAVGVAEGDMHSVTFQFQRAGEVNRISINRTSSAAYHGDAQLWQAMDQDFEFGRGGNHHKRDFRLDQQVLLVPEADKGVQIVINSRDIVGWGAGEYRGGGATTTWNLENPMRRDTVTVPSEWHVVIRFAADNPGIWALHCHVAWHMEASRSWQFTGSEGTR</sequence>
<feature type="region of interest" description="Disordered" evidence="11">
    <location>
        <begin position="582"/>
        <end position="608"/>
    </location>
</feature>
<evidence type="ECO:0000259" key="14">
    <source>
        <dbReference type="Pfam" id="PF07732"/>
    </source>
</evidence>
<dbReference type="Pfam" id="PF00394">
    <property type="entry name" value="Cu-oxidase"/>
    <property type="match status" value="1"/>
</dbReference>
<organism evidence="15 16">
    <name type="scientific">Phialemonium atrogriseum</name>
    <dbReference type="NCBI Taxonomy" id="1093897"/>
    <lineage>
        <taxon>Eukaryota</taxon>
        <taxon>Fungi</taxon>
        <taxon>Dikarya</taxon>
        <taxon>Ascomycota</taxon>
        <taxon>Pezizomycotina</taxon>
        <taxon>Sordariomycetes</taxon>
        <taxon>Sordariomycetidae</taxon>
        <taxon>Cephalothecales</taxon>
        <taxon>Cephalothecaceae</taxon>
        <taxon>Phialemonium</taxon>
    </lineage>
</organism>
<evidence type="ECO:0000256" key="7">
    <source>
        <dbReference type="ARBA" id="ARBA00023135"/>
    </source>
</evidence>
<dbReference type="Gene3D" id="2.60.40.420">
    <property type="entry name" value="Cupredoxins - blue copper proteins"/>
    <property type="match status" value="3"/>
</dbReference>
<evidence type="ECO:0000256" key="8">
    <source>
        <dbReference type="ARBA" id="ARBA00023242"/>
    </source>
</evidence>
<evidence type="ECO:0000256" key="5">
    <source>
        <dbReference type="ARBA" id="ARBA00022490"/>
    </source>
</evidence>
<dbReference type="PANTHER" id="PTHR12860">
    <property type="entry name" value="SIGNAL RECOGNITION PARTICLE 68 KDA PROTEIN"/>
    <property type="match status" value="1"/>
</dbReference>
<dbReference type="InterPro" id="IPR011707">
    <property type="entry name" value="Cu-oxidase-like_N"/>
</dbReference>
<dbReference type="InterPro" id="IPR034652">
    <property type="entry name" value="SRP68-RBD"/>
</dbReference>
<protein>
    <recommendedName>
        <fullName evidence="10">Signal recognition particle subunit SRP68</fullName>
    </recommendedName>
</protein>
<keyword evidence="7" id="KW-0733">Signal recognition particle</keyword>
<dbReference type="InterPro" id="IPR008972">
    <property type="entry name" value="Cupredoxin"/>
</dbReference>
<dbReference type="GO" id="GO:0005786">
    <property type="term" value="C:signal recognition particle, endoplasmic reticulum targeting"/>
    <property type="evidence" value="ECO:0007669"/>
    <property type="project" value="UniProtKB-KW"/>
</dbReference>
<comment type="caution">
    <text evidence="15">The sequence shown here is derived from an EMBL/GenBank/DDBJ whole genome shotgun (WGS) entry which is preliminary data.</text>
</comment>
<evidence type="ECO:0000259" key="12">
    <source>
        <dbReference type="Pfam" id="PF00394"/>
    </source>
</evidence>
<comment type="similarity">
    <text evidence="3">Belongs to the SRP68 family.</text>
</comment>
<feature type="domain" description="Plastocyanin-like" evidence="14">
    <location>
        <begin position="725"/>
        <end position="840"/>
    </location>
</feature>
<keyword evidence="6" id="KW-0694">RNA-binding</keyword>
<evidence type="ECO:0000256" key="10">
    <source>
        <dbReference type="ARBA" id="ARBA00029498"/>
    </source>
</evidence>
<evidence type="ECO:0000256" key="11">
    <source>
        <dbReference type="SAM" id="MobiDB-lite"/>
    </source>
</evidence>
<evidence type="ECO:0000313" key="15">
    <source>
        <dbReference type="EMBL" id="KAK1771340.1"/>
    </source>
</evidence>
<dbReference type="Pfam" id="PF07731">
    <property type="entry name" value="Cu-oxidase_2"/>
    <property type="match status" value="1"/>
</dbReference>
<dbReference type="CDD" id="cd13857">
    <property type="entry name" value="CuRO_1_Diphenol_Ox"/>
    <property type="match status" value="1"/>
</dbReference>
<keyword evidence="8" id="KW-0539">Nucleus</keyword>
<keyword evidence="16" id="KW-1185">Reference proteome</keyword>
<evidence type="ECO:0000256" key="6">
    <source>
        <dbReference type="ARBA" id="ARBA00022884"/>
    </source>
</evidence>
<dbReference type="GO" id="GO:0006614">
    <property type="term" value="P:SRP-dependent cotranslational protein targeting to membrane"/>
    <property type="evidence" value="ECO:0007669"/>
    <property type="project" value="InterPro"/>
</dbReference>
<evidence type="ECO:0000256" key="9">
    <source>
        <dbReference type="ARBA" id="ARBA00023274"/>
    </source>
</evidence>
<dbReference type="Pfam" id="PF07732">
    <property type="entry name" value="Cu-oxidase_3"/>
    <property type="match status" value="1"/>
</dbReference>
<dbReference type="SUPFAM" id="SSF49503">
    <property type="entry name" value="Cupredoxins"/>
    <property type="match status" value="3"/>
</dbReference>
<dbReference type="InterPro" id="IPR001117">
    <property type="entry name" value="Cu-oxidase_2nd"/>
</dbReference>
<proteinExistence type="inferred from homology"/>
<dbReference type="InterPro" id="IPR026258">
    <property type="entry name" value="SRP68"/>
</dbReference>
<evidence type="ECO:0000256" key="1">
    <source>
        <dbReference type="ARBA" id="ARBA00004496"/>
    </source>
</evidence>
<evidence type="ECO:0000256" key="2">
    <source>
        <dbReference type="ARBA" id="ARBA00004604"/>
    </source>
</evidence>
<accession>A0AAJ0C7F6</accession>
<feature type="domain" description="Plastocyanin-like" evidence="12">
    <location>
        <begin position="850"/>
        <end position="1005"/>
    </location>
</feature>
<reference evidence="15" key="1">
    <citation type="submission" date="2023-06" db="EMBL/GenBank/DDBJ databases">
        <title>Genome-scale phylogeny and comparative genomics of the fungal order Sordariales.</title>
        <authorList>
            <consortium name="Lawrence Berkeley National Laboratory"/>
            <person name="Hensen N."/>
            <person name="Bonometti L."/>
            <person name="Westerberg I."/>
            <person name="Brannstrom I.O."/>
            <person name="Guillou S."/>
            <person name="Cros-Aarteil S."/>
            <person name="Calhoun S."/>
            <person name="Haridas S."/>
            <person name="Kuo A."/>
            <person name="Mondo S."/>
            <person name="Pangilinan J."/>
            <person name="Riley R."/>
            <person name="Labutti K."/>
            <person name="Andreopoulos B."/>
            <person name="Lipzen A."/>
            <person name="Chen C."/>
            <person name="Yanf M."/>
            <person name="Daum C."/>
            <person name="Ng V."/>
            <person name="Clum A."/>
            <person name="Steindorff A."/>
            <person name="Ohm R."/>
            <person name="Martin F."/>
            <person name="Silar P."/>
            <person name="Natvig D."/>
            <person name="Lalanne C."/>
            <person name="Gautier V."/>
            <person name="Ament-Velasquez S.L."/>
            <person name="Kruys A."/>
            <person name="Hutchinson M.I."/>
            <person name="Powell A.J."/>
            <person name="Barry K."/>
            <person name="Miller A.N."/>
            <person name="Grigoriev I.V."/>
            <person name="Debuchy R."/>
            <person name="Gladieux P."/>
            <person name="Thoren M.H."/>
            <person name="Johannesson H."/>
        </authorList>
    </citation>
    <scope>NUCLEOTIDE SEQUENCE</scope>
    <source>
        <strain evidence="15">8032-3</strain>
    </source>
</reference>
<feature type="compositionally biased region" description="Basic and acidic residues" evidence="11">
    <location>
        <begin position="374"/>
        <end position="390"/>
    </location>
</feature>
<dbReference type="CDD" id="cd15481">
    <property type="entry name" value="SRP68-RBD"/>
    <property type="match status" value="1"/>
</dbReference>
<feature type="domain" description="Plastocyanin-like" evidence="13">
    <location>
        <begin position="1184"/>
        <end position="1239"/>
    </location>
</feature>
<dbReference type="GO" id="GO:0005730">
    <property type="term" value="C:nucleolus"/>
    <property type="evidence" value="ECO:0007669"/>
    <property type="project" value="UniProtKB-SubCell"/>
</dbReference>
<dbReference type="RefSeq" id="XP_060287553.1">
    <property type="nucleotide sequence ID" value="XM_060430825.1"/>
</dbReference>
<gene>
    <name evidence="15" type="ORF">QBC33DRAFT_575427</name>
</gene>
<dbReference type="PANTHER" id="PTHR12860:SF0">
    <property type="entry name" value="SIGNAL RECOGNITION PARTICLE SUBUNIT SRP68"/>
    <property type="match status" value="1"/>
</dbReference>
<dbReference type="GO" id="GO:0016491">
    <property type="term" value="F:oxidoreductase activity"/>
    <property type="evidence" value="ECO:0007669"/>
    <property type="project" value="InterPro"/>
</dbReference>
<feature type="compositionally biased region" description="Polar residues" evidence="11">
    <location>
        <begin position="903"/>
        <end position="914"/>
    </location>
</feature>
<dbReference type="GO" id="GO:0005047">
    <property type="term" value="F:signal recognition particle binding"/>
    <property type="evidence" value="ECO:0007669"/>
    <property type="project" value="InterPro"/>
</dbReference>
<comment type="subcellular location">
    <subcellularLocation>
        <location evidence="1">Cytoplasm</location>
    </subcellularLocation>
    <subcellularLocation>
        <location evidence="2">Nucleus</location>
        <location evidence="2">Nucleolus</location>
    </subcellularLocation>
</comment>
<dbReference type="GO" id="GO:0005507">
    <property type="term" value="F:copper ion binding"/>
    <property type="evidence" value="ECO:0007669"/>
    <property type="project" value="InterPro"/>
</dbReference>
<comment type="similarity">
    <text evidence="4">Belongs to the multicopper oxidase family.</text>
</comment>
<dbReference type="Proteomes" id="UP001244011">
    <property type="component" value="Unassembled WGS sequence"/>
</dbReference>
<evidence type="ECO:0000313" key="16">
    <source>
        <dbReference type="Proteomes" id="UP001244011"/>
    </source>
</evidence>